<reference evidence="6 7" key="1">
    <citation type="submission" date="2020-11" db="EMBL/GenBank/DDBJ databases">
        <title>Complete genome sequence for Salinimonas sp. strain G2-b.</title>
        <authorList>
            <person name="Park S.-J."/>
        </authorList>
    </citation>
    <scope>NUCLEOTIDE SEQUENCE [LARGE SCALE GENOMIC DNA]</scope>
    <source>
        <strain evidence="6 7">G2-b</strain>
    </source>
</reference>
<dbReference type="RefSeq" id="WP_195811181.1">
    <property type="nucleotide sequence ID" value="NZ_CP064795.1"/>
</dbReference>
<dbReference type="GO" id="GO:0070814">
    <property type="term" value="P:hydrogen sulfide biosynthetic process"/>
    <property type="evidence" value="ECO:0007669"/>
    <property type="project" value="UniProtKB-UniRule"/>
</dbReference>
<dbReference type="CDD" id="cd23945">
    <property type="entry name" value="PAPS_reductase"/>
    <property type="match status" value="1"/>
</dbReference>
<evidence type="ECO:0000256" key="2">
    <source>
        <dbReference type="ARBA" id="ARBA00022490"/>
    </source>
</evidence>
<dbReference type="InterPro" id="IPR014729">
    <property type="entry name" value="Rossmann-like_a/b/a_fold"/>
</dbReference>
<dbReference type="UniPathway" id="UPA00140">
    <property type="reaction ID" value="UER00206"/>
</dbReference>
<dbReference type="InterPro" id="IPR004511">
    <property type="entry name" value="PAPS/APS_Rdtase"/>
</dbReference>
<keyword evidence="2 4" id="KW-0963">Cytoplasm</keyword>
<accession>A0A7S9DY61</accession>
<evidence type="ECO:0000256" key="3">
    <source>
        <dbReference type="ARBA" id="ARBA00023002"/>
    </source>
</evidence>
<dbReference type="Gene3D" id="3.40.50.620">
    <property type="entry name" value="HUPs"/>
    <property type="match status" value="1"/>
</dbReference>
<dbReference type="HAMAP" id="MF_00063">
    <property type="entry name" value="CysH"/>
    <property type="match status" value="1"/>
</dbReference>
<dbReference type="GO" id="GO:0019379">
    <property type="term" value="P:sulfate assimilation, phosphoadenylyl sulfate reduction by phosphoadenylyl-sulfate reductase (thioredoxin)"/>
    <property type="evidence" value="ECO:0007669"/>
    <property type="project" value="UniProtKB-UniRule"/>
</dbReference>
<organism evidence="6 7">
    <name type="scientific">Salinimonas marina</name>
    <dbReference type="NCBI Taxonomy" id="2785918"/>
    <lineage>
        <taxon>Bacteria</taxon>
        <taxon>Pseudomonadati</taxon>
        <taxon>Pseudomonadota</taxon>
        <taxon>Gammaproteobacteria</taxon>
        <taxon>Alteromonadales</taxon>
        <taxon>Alteromonadaceae</taxon>
        <taxon>Alteromonas/Salinimonas group</taxon>
        <taxon>Salinimonas</taxon>
    </lineage>
</organism>
<protein>
    <recommendedName>
        <fullName evidence="4">Phosphoadenosine 5'-phosphosulfate reductase</fullName>
        <shortName evidence="4">PAPS reductase</shortName>
        <ecNumber evidence="4">1.8.4.8</ecNumber>
    </recommendedName>
    <alternativeName>
        <fullName evidence="4">3'-phosphoadenylylsulfate reductase</fullName>
    </alternativeName>
    <alternativeName>
        <fullName evidence="4">PAPS reductase, thioredoxin dependent</fullName>
    </alternativeName>
    <alternativeName>
        <fullName evidence="4">PAPS sulfotransferase</fullName>
    </alternativeName>
    <alternativeName>
        <fullName evidence="4">PAdoPS reductase</fullName>
    </alternativeName>
</protein>
<dbReference type="NCBIfam" id="NF002537">
    <property type="entry name" value="PRK02090.1"/>
    <property type="match status" value="1"/>
</dbReference>
<dbReference type="PANTHER" id="PTHR46509:SF1">
    <property type="entry name" value="PHOSPHOADENOSINE PHOSPHOSULFATE REDUCTASE"/>
    <property type="match status" value="1"/>
</dbReference>
<dbReference type="GO" id="GO:0005737">
    <property type="term" value="C:cytoplasm"/>
    <property type="evidence" value="ECO:0007669"/>
    <property type="project" value="UniProtKB-SubCell"/>
</dbReference>
<comment type="caution">
    <text evidence="4">Lacks conserved residue(s) required for the propagation of feature annotation.</text>
</comment>
<dbReference type="NCBIfam" id="TIGR02057">
    <property type="entry name" value="PAPS_reductase"/>
    <property type="match status" value="1"/>
</dbReference>
<dbReference type="NCBIfam" id="TIGR00434">
    <property type="entry name" value="cysH"/>
    <property type="match status" value="1"/>
</dbReference>
<proteinExistence type="inferred from homology"/>
<evidence type="ECO:0000256" key="1">
    <source>
        <dbReference type="ARBA" id="ARBA00009732"/>
    </source>
</evidence>
<feature type="active site" description="Nucleophile; cysteine thiosulfonate intermediate" evidence="4">
    <location>
        <position position="239"/>
    </location>
</feature>
<evidence type="ECO:0000313" key="7">
    <source>
        <dbReference type="Proteomes" id="UP000595095"/>
    </source>
</evidence>
<evidence type="ECO:0000313" key="6">
    <source>
        <dbReference type="EMBL" id="QPG06104.1"/>
    </source>
</evidence>
<dbReference type="FunFam" id="3.40.50.620:FF:000043">
    <property type="entry name" value="Phosphoadenosine phosphosulfate reductase"/>
    <property type="match status" value="1"/>
</dbReference>
<dbReference type="Proteomes" id="UP000595095">
    <property type="component" value="Chromosome"/>
</dbReference>
<dbReference type="PANTHER" id="PTHR46509">
    <property type="entry name" value="PHOSPHOADENOSINE PHOSPHOSULFATE REDUCTASE"/>
    <property type="match status" value="1"/>
</dbReference>
<dbReference type="KEGG" id="smaa:IT774_02450"/>
<dbReference type="PIRSF" id="PIRSF000857">
    <property type="entry name" value="PAPS_reductase"/>
    <property type="match status" value="1"/>
</dbReference>
<dbReference type="SUPFAM" id="SSF52402">
    <property type="entry name" value="Adenine nucleotide alpha hydrolases-like"/>
    <property type="match status" value="1"/>
</dbReference>
<keyword evidence="3 4" id="KW-0560">Oxidoreductase</keyword>
<dbReference type="AlphaFoldDB" id="A0A7S9DY61"/>
<dbReference type="InterPro" id="IPR011800">
    <property type="entry name" value="PAPS_reductase_CysH"/>
</dbReference>
<dbReference type="GO" id="GO:0004604">
    <property type="term" value="F:phosphoadenylyl-sulfate reductase (thioredoxin) activity"/>
    <property type="evidence" value="ECO:0007669"/>
    <property type="project" value="UniProtKB-UniRule"/>
</dbReference>
<comment type="pathway">
    <text evidence="4">Sulfur metabolism; hydrogen sulfide biosynthesis; sulfite from sulfate: step 3/3.</text>
</comment>
<comment type="subcellular location">
    <subcellularLocation>
        <location evidence="4">Cytoplasm</location>
    </subcellularLocation>
</comment>
<evidence type="ECO:0000256" key="4">
    <source>
        <dbReference type="HAMAP-Rule" id="MF_00063"/>
    </source>
</evidence>
<comment type="function">
    <text evidence="4">Catalyzes the formation of sulfite from phosphoadenosine 5'-phosphosulfate (PAPS) using thioredoxin as an electron donor.</text>
</comment>
<comment type="catalytic activity">
    <reaction evidence="4">
        <text>[thioredoxin]-disulfide + sulfite + adenosine 3',5'-bisphosphate + 2 H(+) = [thioredoxin]-dithiol + 3'-phosphoadenylyl sulfate</text>
        <dbReference type="Rhea" id="RHEA:11724"/>
        <dbReference type="Rhea" id="RHEA-COMP:10698"/>
        <dbReference type="Rhea" id="RHEA-COMP:10700"/>
        <dbReference type="ChEBI" id="CHEBI:15378"/>
        <dbReference type="ChEBI" id="CHEBI:17359"/>
        <dbReference type="ChEBI" id="CHEBI:29950"/>
        <dbReference type="ChEBI" id="CHEBI:50058"/>
        <dbReference type="ChEBI" id="CHEBI:58339"/>
        <dbReference type="ChEBI" id="CHEBI:58343"/>
        <dbReference type="EC" id="1.8.4.8"/>
    </reaction>
</comment>
<dbReference type="Pfam" id="PF01507">
    <property type="entry name" value="PAPS_reduct"/>
    <property type="match status" value="1"/>
</dbReference>
<dbReference type="InterPro" id="IPR002500">
    <property type="entry name" value="PAPS_reduct_dom"/>
</dbReference>
<keyword evidence="7" id="KW-1185">Reference proteome</keyword>
<comment type="similarity">
    <text evidence="1 4">Belongs to the PAPS reductase family. CysH subfamily.</text>
</comment>
<evidence type="ECO:0000259" key="5">
    <source>
        <dbReference type="Pfam" id="PF01507"/>
    </source>
</evidence>
<gene>
    <name evidence="4" type="primary">cysH</name>
    <name evidence="6" type="ORF">IT774_02450</name>
</gene>
<name>A0A7S9DY61_9ALTE</name>
<feature type="domain" description="Phosphoadenosine phosphosulphate reductase" evidence="5">
    <location>
        <begin position="48"/>
        <end position="219"/>
    </location>
</feature>
<dbReference type="EC" id="1.8.4.8" evidence="4"/>
<dbReference type="EMBL" id="CP064795">
    <property type="protein sequence ID" value="QPG06104.1"/>
    <property type="molecule type" value="Genomic_DNA"/>
</dbReference>
<sequence length="248" mass="28428">MTNILTDIDKPLSLEASADEVAKVNEQLDERSAAERIAWAIKYLPGEHIVSSSFGAQSAVMLHLSTQAKADIPVVLTDTGYLFPETYGFIDELHEQLQLNLHVYQAPLSAAWQEARYGRLWEQGVEGIEKYNRMNKVEPMQRALQALEAQTWFAGLRRSQSDSREKLPVLQKVGGQYKLYPIIDWTNKDLHYYLKEHDLPYHPLWEQGYVSIGDWHTTQSLQEGMSEQDTRFFGLKRECGLHEFGDGI</sequence>